<reference evidence="1" key="1">
    <citation type="journal article" date="2014" name="Int. J. Syst. Evol. Microbiol.">
        <title>Complete genome sequence of Corynebacterium casei LMG S-19264T (=DSM 44701T), isolated from a smear-ripened cheese.</title>
        <authorList>
            <consortium name="US DOE Joint Genome Institute (JGI-PGF)"/>
            <person name="Walter F."/>
            <person name="Albersmeier A."/>
            <person name="Kalinowski J."/>
            <person name="Ruckert C."/>
        </authorList>
    </citation>
    <scope>NUCLEOTIDE SEQUENCE</scope>
    <source>
        <strain evidence="1">CGMCC 1.12921</strain>
    </source>
</reference>
<evidence type="ECO:0000313" key="1">
    <source>
        <dbReference type="EMBL" id="GGD09550.1"/>
    </source>
</evidence>
<dbReference type="AlphaFoldDB" id="A0A8J2Y6G3"/>
<comment type="caution">
    <text evidence="1">The sequence shown here is derived from an EMBL/GenBank/DDBJ whole genome shotgun (WGS) entry which is preliminary data.</text>
</comment>
<dbReference type="InterPro" id="IPR021251">
    <property type="entry name" value="DUF2793"/>
</dbReference>
<proteinExistence type="predicted"/>
<evidence type="ECO:0008006" key="3">
    <source>
        <dbReference type="Google" id="ProtNLM"/>
    </source>
</evidence>
<dbReference type="EMBL" id="BMGH01000001">
    <property type="protein sequence ID" value="GGD09550.1"/>
    <property type="molecule type" value="Genomic_DNA"/>
</dbReference>
<reference evidence="1" key="2">
    <citation type="submission" date="2020-09" db="EMBL/GenBank/DDBJ databases">
        <authorList>
            <person name="Sun Q."/>
            <person name="Zhou Y."/>
        </authorList>
    </citation>
    <scope>NUCLEOTIDE SEQUENCE</scope>
    <source>
        <strain evidence="1">CGMCC 1.12921</strain>
    </source>
</reference>
<protein>
    <recommendedName>
        <fullName evidence="3">DUF2793 domain-containing protein</fullName>
    </recommendedName>
</protein>
<evidence type="ECO:0000313" key="2">
    <source>
        <dbReference type="Proteomes" id="UP000613582"/>
    </source>
</evidence>
<accession>A0A8J2Y6G3</accession>
<organism evidence="1 2">
    <name type="scientific">Aquisalinus flavus</name>
    <dbReference type="NCBI Taxonomy" id="1526572"/>
    <lineage>
        <taxon>Bacteria</taxon>
        <taxon>Pseudomonadati</taxon>
        <taxon>Pseudomonadota</taxon>
        <taxon>Alphaproteobacteria</taxon>
        <taxon>Parvularculales</taxon>
        <taxon>Parvularculaceae</taxon>
        <taxon>Aquisalinus</taxon>
    </lineage>
</organism>
<dbReference type="Proteomes" id="UP000613582">
    <property type="component" value="Unassembled WGS sequence"/>
</dbReference>
<name>A0A8J2Y6G3_9PROT</name>
<keyword evidence="2" id="KW-1185">Reference proteome</keyword>
<sequence>MKSPRLDLSYVAADQAGKHVTVNETFRRLDAVVQAMARSRTVPAEPVAPAEGDGYVLPPGATGAAWENFATGTLAAYQDGAWQAYAPAAGWQVFIEDEAVQLVHDGTGWRETAQGLPRAGINATADTTNRLTVKSDAVLFSHDDITPGSGDIRLALNRAGTGDTAAQVFQTGYVTHAEIGLSGSHDVSVKTSSDGATFREGLRLSAITADTIVSDGRKLQFEVPDLFSTPPYRIYASNDQFYFSKKTSDTDLASGSRFVFEAAGCQNTASPFWQGVQYACTAVNEGAATRYPRFSFFWSYTSKTDPTDLRFNIKPGNAGTLKTQFSIQTQEQGDIFLDGGNTVIGPTGMTGTAKLTVDGTIRGKTYTVATLPDAAAEGAGAIAYVSDETGGAVLAYSDGTDWRRSTDRAVIA</sequence>
<gene>
    <name evidence="1" type="ORF">GCM10011342_18030</name>
</gene>
<dbReference type="RefSeq" id="WP_188158735.1">
    <property type="nucleotide sequence ID" value="NZ_BMGH01000001.1"/>
</dbReference>
<dbReference type="Pfam" id="PF10983">
    <property type="entry name" value="DUF2793"/>
    <property type="match status" value="1"/>
</dbReference>